<feature type="domain" description="FMN hydroxy acid dehydrogenase" evidence="6">
    <location>
        <begin position="5"/>
        <end position="373"/>
    </location>
</feature>
<evidence type="ECO:0000313" key="7">
    <source>
        <dbReference type="EMBL" id="MBM7619253.1"/>
    </source>
</evidence>
<name>A0ABS2NXL6_9BACI</name>
<protein>
    <recommendedName>
        <fullName evidence="4">L-lactate oxidase</fullName>
    </recommendedName>
</protein>
<dbReference type="InterPro" id="IPR008259">
    <property type="entry name" value="FMN_hydac_DH_AS"/>
</dbReference>
<dbReference type="SUPFAM" id="SSF51395">
    <property type="entry name" value="FMN-linked oxidoreductases"/>
    <property type="match status" value="1"/>
</dbReference>
<evidence type="ECO:0000256" key="2">
    <source>
        <dbReference type="ARBA" id="ARBA00023002"/>
    </source>
</evidence>
<dbReference type="PROSITE" id="PS51349">
    <property type="entry name" value="FMN_HYDROXY_ACID_DH_2"/>
    <property type="match status" value="1"/>
</dbReference>
<sequence>MANDLLKKRVINFTDWEQEAEKRITPHAFTYIKSGAGNEETLRANEEAFYRWKIRPRFLKDVSERNLSITLFGKKHPTPFILAPIGMQGIAHPEGEKATAKAAQNMNVPFIASSVSTYSLEEIAHESVDNSRWFQLYWSKDWEITSSFVKRAEQAGYEAIVVTIDTALLGIRQGDLTHGYSPLKLGEGAGNYFSDPVFLSRLNESPAANIEAALKELVNVVYEPSLSWEDLSFLRKHTNLPILLKGILHPEDARLALEHSVDGVIVSNHGGRQLDGCIAALDALEEVAKAVGGKIPVLFDSGIRRGPDVIKALALGADAVLIGRPYIYGLAADGQMGVEQVLLNLGADVDASLALSGLSSIKHISPEIIVKKG</sequence>
<dbReference type="Pfam" id="PF01070">
    <property type="entry name" value="FMN_dh"/>
    <property type="match status" value="1"/>
</dbReference>
<comment type="catalytic activity">
    <reaction evidence="5">
        <text>(S)-lactate + O2 = pyruvate + H2O2</text>
        <dbReference type="Rhea" id="RHEA:55868"/>
        <dbReference type="ChEBI" id="CHEBI:15361"/>
        <dbReference type="ChEBI" id="CHEBI:15379"/>
        <dbReference type="ChEBI" id="CHEBI:16240"/>
        <dbReference type="ChEBI" id="CHEBI:16651"/>
    </reaction>
    <physiologicalReaction direction="left-to-right" evidence="5">
        <dbReference type="Rhea" id="RHEA:55869"/>
    </physiologicalReaction>
</comment>
<evidence type="ECO:0000256" key="5">
    <source>
        <dbReference type="ARBA" id="ARBA00048754"/>
    </source>
</evidence>
<evidence type="ECO:0000313" key="8">
    <source>
        <dbReference type="Proteomes" id="UP000737402"/>
    </source>
</evidence>
<proteinExistence type="inferred from homology"/>
<comment type="cofactor">
    <cofactor evidence="1">
        <name>FMN</name>
        <dbReference type="ChEBI" id="CHEBI:58210"/>
    </cofactor>
</comment>
<comment type="caution">
    <text evidence="7">The sequence shown here is derived from an EMBL/GenBank/DDBJ whole genome shotgun (WGS) entry which is preliminary data.</text>
</comment>
<dbReference type="PROSITE" id="PS00557">
    <property type="entry name" value="FMN_HYDROXY_ACID_DH_1"/>
    <property type="match status" value="1"/>
</dbReference>
<dbReference type="RefSeq" id="WP_204414201.1">
    <property type="nucleotide sequence ID" value="NZ_JAFBED010000002.1"/>
</dbReference>
<evidence type="ECO:0000256" key="4">
    <source>
        <dbReference type="ARBA" id="ARBA00029513"/>
    </source>
</evidence>
<dbReference type="InterPro" id="IPR037396">
    <property type="entry name" value="FMN_HAD"/>
</dbReference>
<dbReference type="InterPro" id="IPR013785">
    <property type="entry name" value="Aldolase_TIM"/>
</dbReference>
<reference evidence="7 8" key="1">
    <citation type="submission" date="2021-01" db="EMBL/GenBank/DDBJ databases">
        <title>Genomic Encyclopedia of Type Strains, Phase IV (KMG-IV): sequencing the most valuable type-strain genomes for metagenomic binning, comparative biology and taxonomic classification.</title>
        <authorList>
            <person name="Goeker M."/>
        </authorList>
    </citation>
    <scope>NUCLEOTIDE SEQUENCE [LARGE SCALE GENOMIC DNA]</scope>
    <source>
        <strain evidence="7 8">DSM 25879</strain>
    </source>
</reference>
<accession>A0ABS2NXL6</accession>
<keyword evidence="2" id="KW-0560">Oxidoreductase</keyword>
<dbReference type="InterPro" id="IPR000262">
    <property type="entry name" value="FMN-dep_DH"/>
</dbReference>
<gene>
    <name evidence="7" type="ORF">JOC95_001102</name>
</gene>
<comment type="similarity">
    <text evidence="3">Belongs to the FMN-dependent alpha-hydroxy acid dehydrogenase family.</text>
</comment>
<dbReference type="Gene3D" id="3.20.20.70">
    <property type="entry name" value="Aldolase class I"/>
    <property type="match status" value="1"/>
</dbReference>
<organism evidence="7 8">
    <name type="scientific">Sutcliffiella tianshenii</name>
    <dbReference type="NCBI Taxonomy" id="1463404"/>
    <lineage>
        <taxon>Bacteria</taxon>
        <taxon>Bacillati</taxon>
        <taxon>Bacillota</taxon>
        <taxon>Bacilli</taxon>
        <taxon>Bacillales</taxon>
        <taxon>Bacillaceae</taxon>
        <taxon>Sutcliffiella</taxon>
    </lineage>
</organism>
<dbReference type="InterPro" id="IPR012133">
    <property type="entry name" value="Alpha-hydoxy_acid_DH_FMN"/>
</dbReference>
<evidence type="ECO:0000256" key="1">
    <source>
        <dbReference type="ARBA" id="ARBA00001917"/>
    </source>
</evidence>
<evidence type="ECO:0000256" key="3">
    <source>
        <dbReference type="ARBA" id="ARBA00024042"/>
    </source>
</evidence>
<dbReference type="PANTHER" id="PTHR10578:SF143">
    <property type="entry name" value="FMN-DEPENDENT ALPHA-HYDROXY ACID DEHYDROGENASE PB1A11.03"/>
    <property type="match status" value="1"/>
</dbReference>
<keyword evidence="8" id="KW-1185">Reference proteome</keyword>
<dbReference type="PANTHER" id="PTHR10578">
    <property type="entry name" value="S -2-HYDROXY-ACID OXIDASE-RELATED"/>
    <property type="match status" value="1"/>
</dbReference>
<evidence type="ECO:0000259" key="6">
    <source>
        <dbReference type="PROSITE" id="PS51349"/>
    </source>
</evidence>
<dbReference type="PIRSF" id="PIRSF000138">
    <property type="entry name" value="Al-hdrx_acd_dh"/>
    <property type="match status" value="1"/>
</dbReference>
<dbReference type="Proteomes" id="UP000737402">
    <property type="component" value="Unassembled WGS sequence"/>
</dbReference>
<dbReference type="EMBL" id="JAFBED010000002">
    <property type="protein sequence ID" value="MBM7619253.1"/>
    <property type="molecule type" value="Genomic_DNA"/>
</dbReference>